<evidence type="ECO:0000313" key="2">
    <source>
        <dbReference type="EMBL" id="UZT28924.1"/>
    </source>
</evidence>
<proteinExistence type="predicted"/>
<protein>
    <submittedName>
        <fullName evidence="2">DNA topoisomerase I</fullName>
    </submittedName>
</protein>
<evidence type="ECO:0000313" key="3">
    <source>
        <dbReference type="EMBL" id="UZT29278.1"/>
    </source>
</evidence>
<dbReference type="EMBL" id="OP765507">
    <property type="protein sequence ID" value="UZT28924.1"/>
    <property type="molecule type" value="Genomic_DNA"/>
</dbReference>
<organism evidence="2">
    <name type="scientific">Nucleocytoviricota sp</name>
    <dbReference type="NCBI Taxonomy" id="2809609"/>
    <lineage>
        <taxon>Viruses</taxon>
        <taxon>Varidnaviria</taxon>
        <taxon>Bamfordvirae</taxon>
        <taxon>Nucleocytoviricota</taxon>
    </lineage>
</organism>
<feature type="region of interest" description="Disordered" evidence="1">
    <location>
        <begin position="1"/>
        <end position="21"/>
    </location>
</feature>
<sequence length="55" mass="6533">MQNKFDISSGERKSGKYFKSKGNLKTTNNIVERKELEKWLKRNNCRKGGKSRHYN</sequence>
<evidence type="ECO:0000256" key="1">
    <source>
        <dbReference type="SAM" id="MobiDB-lite"/>
    </source>
</evidence>
<reference evidence="2" key="1">
    <citation type="submission" date="2022-10" db="EMBL/GenBank/DDBJ databases">
        <title>Genomics discovery of giant fungal viruses from subsurface oceanic crustal fluids.</title>
        <authorList>
            <person name="Bhattacharjee A.S."/>
            <person name="Schulz F."/>
            <person name="Woyke T."/>
            <person name="Orcutt B.N."/>
            <person name="Matinez Martinez J."/>
        </authorList>
    </citation>
    <scope>NUCLEOTIDE SEQUENCE</scope>
    <source>
        <strain evidence="2">VSAG1.JdFR</strain>
        <strain evidence="3">VSAG8.JdFR</strain>
    </source>
</reference>
<name>A0A9E8G3Z8_9VIRU</name>
<dbReference type="EMBL" id="OP765584">
    <property type="protein sequence ID" value="UZT29278.1"/>
    <property type="molecule type" value="Genomic_DNA"/>
</dbReference>
<accession>A0A9E8G3Z8</accession>